<dbReference type="Proteomes" id="UP001610563">
    <property type="component" value="Unassembled WGS sequence"/>
</dbReference>
<organism evidence="1 2">
    <name type="scientific">Aspergillus keveii</name>
    <dbReference type="NCBI Taxonomy" id="714993"/>
    <lineage>
        <taxon>Eukaryota</taxon>
        <taxon>Fungi</taxon>
        <taxon>Dikarya</taxon>
        <taxon>Ascomycota</taxon>
        <taxon>Pezizomycotina</taxon>
        <taxon>Eurotiomycetes</taxon>
        <taxon>Eurotiomycetidae</taxon>
        <taxon>Eurotiales</taxon>
        <taxon>Aspergillaceae</taxon>
        <taxon>Aspergillus</taxon>
        <taxon>Aspergillus subgen. Nidulantes</taxon>
    </lineage>
</organism>
<evidence type="ECO:0000313" key="1">
    <source>
        <dbReference type="EMBL" id="KAL2793295.1"/>
    </source>
</evidence>
<proteinExistence type="predicted"/>
<dbReference type="EMBL" id="JBFTWV010000060">
    <property type="protein sequence ID" value="KAL2793295.1"/>
    <property type="molecule type" value="Genomic_DNA"/>
</dbReference>
<keyword evidence="2" id="KW-1185">Reference proteome</keyword>
<evidence type="ECO:0000313" key="2">
    <source>
        <dbReference type="Proteomes" id="UP001610563"/>
    </source>
</evidence>
<protein>
    <submittedName>
        <fullName evidence="1">Uncharacterized protein</fullName>
    </submittedName>
</protein>
<gene>
    <name evidence="1" type="ORF">BJX66DRAFT_306461</name>
</gene>
<name>A0ABR4G2P5_9EURO</name>
<accession>A0ABR4G2P5</accession>
<reference evidence="1 2" key="1">
    <citation type="submission" date="2024-07" db="EMBL/GenBank/DDBJ databases">
        <title>Section-level genome sequencing and comparative genomics of Aspergillus sections Usti and Cavernicolus.</title>
        <authorList>
            <consortium name="Lawrence Berkeley National Laboratory"/>
            <person name="Nybo J.L."/>
            <person name="Vesth T.C."/>
            <person name="Theobald S."/>
            <person name="Frisvad J.C."/>
            <person name="Larsen T.O."/>
            <person name="Kjaerboelling I."/>
            <person name="Rothschild-Mancinelli K."/>
            <person name="Lyhne E.K."/>
            <person name="Kogle M.E."/>
            <person name="Barry K."/>
            <person name="Clum A."/>
            <person name="Na H."/>
            <person name="Ledsgaard L."/>
            <person name="Lin J."/>
            <person name="Lipzen A."/>
            <person name="Kuo A."/>
            <person name="Riley R."/>
            <person name="Mondo S."/>
            <person name="Labutti K."/>
            <person name="Haridas S."/>
            <person name="Pangalinan J."/>
            <person name="Salamov A.A."/>
            <person name="Simmons B.A."/>
            <person name="Magnuson J.K."/>
            <person name="Chen J."/>
            <person name="Drula E."/>
            <person name="Henrissat B."/>
            <person name="Wiebenga A."/>
            <person name="Lubbers R.J."/>
            <person name="Gomes A.C."/>
            <person name="Makela M.R."/>
            <person name="Stajich J."/>
            <person name="Grigoriev I.V."/>
            <person name="Mortensen U.H."/>
            <person name="De Vries R.P."/>
            <person name="Baker S.E."/>
            <person name="Andersen M.R."/>
        </authorList>
    </citation>
    <scope>NUCLEOTIDE SEQUENCE [LARGE SCALE GENOMIC DNA]</scope>
    <source>
        <strain evidence="1 2">CBS 209.92</strain>
    </source>
</reference>
<comment type="caution">
    <text evidence="1">The sequence shown here is derived from an EMBL/GenBank/DDBJ whole genome shotgun (WGS) entry which is preliminary data.</text>
</comment>
<sequence length="141" mass="15679">MDNHGPSARDDNTHCELKTVVLRPDQPGVQGDDEPALDFRATISLLVNHEFHVDLPLRTSPVFIGPPRCYPSDPAGHAMHARQVEYYQVEVWLADRLTADNEPSSSYTNDTIIFIDVTGEGTETLARAWCSTHGRNAVVRP</sequence>